<dbReference type="Proteomes" id="UP000499080">
    <property type="component" value="Unassembled WGS sequence"/>
</dbReference>
<reference evidence="1 2" key="1">
    <citation type="journal article" date="2019" name="Sci. Rep.">
        <title>Orb-weaving spider Araneus ventricosus genome elucidates the spidroin gene catalogue.</title>
        <authorList>
            <person name="Kono N."/>
            <person name="Nakamura H."/>
            <person name="Ohtoshi R."/>
            <person name="Moran D.A.P."/>
            <person name="Shinohara A."/>
            <person name="Yoshida Y."/>
            <person name="Fujiwara M."/>
            <person name="Mori M."/>
            <person name="Tomita M."/>
            <person name="Arakawa K."/>
        </authorList>
    </citation>
    <scope>NUCLEOTIDE SEQUENCE [LARGE SCALE GENOMIC DNA]</scope>
</reference>
<gene>
    <name evidence="1" type="ORF">AVEN_51301_1</name>
</gene>
<sequence length="96" mass="11089">MKLQCTHPVPVSPHCRNESYSVHCQILHAMLDSVLVKNRGSPFLRGGYSGICQELVKNCQRVLLTVTYAKYRKRNFCHWTKYGNPGFDESPRFRTS</sequence>
<evidence type="ECO:0000313" key="1">
    <source>
        <dbReference type="EMBL" id="GBN86591.1"/>
    </source>
</evidence>
<comment type="caution">
    <text evidence="1">The sequence shown here is derived from an EMBL/GenBank/DDBJ whole genome shotgun (WGS) entry which is preliminary data.</text>
</comment>
<dbReference type="EMBL" id="BGPR01021369">
    <property type="protein sequence ID" value="GBN86591.1"/>
    <property type="molecule type" value="Genomic_DNA"/>
</dbReference>
<organism evidence="1 2">
    <name type="scientific">Araneus ventricosus</name>
    <name type="common">Orbweaver spider</name>
    <name type="synonym">Epeira ventricosa</name>
    <dbReference type="NCBI Taxonomy" id="182803"/>
    <lineage>
        <taxon>Eukaryota</taxon>
        <taxon>Metazoa</taxon>
        <taxon>Ecdysozoa</taxon>
        <taxon>Arthropoda</taxon>
        <taxon>Chelicerata</taxon>
        <taxon>Arachnida</taxon>
        <taxon>Araneae</taxon>
        <taxon>Araneomorphae</taxon>
        <taxon>Entelegynae</taxon>
        <taxon>Araneoidea</taxon>
        <taxon>Araneidae</taxon>
        <taxon>Araneus</taxon>
    </lineage>
</organism>
<proteinExistence type="predicted"/>
<keyword evidence="2" id="KW-1185">Reference proteome</keyword>
<evidence type="ECO:0000313" key="2">
    <source>
        <dbReference type="Proteomes" id="UP000499080"/>
    </source>
</evidence>
<name>A0A4Y2SFD9_ARAVE</name>
<dbReference type="AlphaFoldDB" id="A0A4Y2SFD9"/>
<accession>A0A4Y2SFD9</accession>
<protein>
    <submittedName>
        <fullName evidence="1">Uncharacterized protein</fullName>
    </submittedName>
</protein>